<evidence type="ECO:0000313" key="2">
    <source>
        <dbReference type="EMBL" id="ABA77356.1"/>
    </source>
</evidence>
<evidence type="ECO:0000313" key="3">
    <source>
        <dbReference type="Proteomes" id="UP000002704"/>
    </source>
</evidence>
<accession>Q3K4E8</accession>
<dbReference type="AlphaFoldDB" id="Q3K4E8"/>
<evidence type="ECO:0008006" key="4">
    <source>
        <dbReference type="Google" id="ProtNLM"/>
    </source>
</evidence>
<proteinExistence type="predicted"/>
<organism evidence="2 3">
    <name type="scientific">Pseudomonas fluorescens (strain Pf0-1)</name>
    <dbReference type="NCBI Taxonomy" id="205922"/>
    <lineage>
        <taxon>Bacteria</taxon>
        <taxon>Pseudomonadati</taxon>
        <taxon>Pseudomonadota</taxon>
        <taxon>Gammaproteobacteria</taxon>
        <taxon>Pseudomonadales</taxon>
        <taxon>Pseudomonadaceae</taxon>
        <taxon>Pseudomonas</taxon>
    </lineage>
</organism>
<dbReference type="Pfam" id="PF11736">
    <property type="entry name" value="DUF3299"/>
    <property type="match status" value="1"/>
</dbReference>
<dbReference type="HOGENOM" id="CLU_099457_1_0_6"/>
<sequence>MLGDSAFPPYFEHPLPSTFMRRFLLTLLLLGSGLAHAGDLPETDWLELMPKSDQKALEAMPEIDHNSPEATGTFTEKGGMKQAKGLPAVMYSTKTVASMNDKHIRIGGYPVPLESDAKGRSTLFFLVPYPGACIHVPPPPPNQLVLVRYPKGLKLDDIYTPLWVTGTLKIEKVSNDLADAAYALEADKVRVVQESDL</sequence>
<evidence type="ECO:0000256" key="1">
    <source>
        <dbReference type="SAM" id="SignalP"/>
    </source>
</evidence>
<gene>
    <name evidence="2" type="ordered locus">Pfl01_5619</name>
</gene>
<dbReference type="EMBL" id="CP000094">
    <property type="protein sequence ID" value="ABA77356.1"/>
    <property type="molecule type" value="Genomic_DNA"/>
</dbReference>
<feature type="signal peptide" evidence="1">
    <location>
        <begin position="1"/>
        <end position="37"/>
    </location>
</feature>
<dbReference type="InterPro" id="IPR021727">
    <property type="entry name" value="DUF3299"/>
</dbReference>
<dbReference type="Proteomes" id="UP000002704">
    <property type="component" value="Chromosome"/>
</dbReference>
<reference evidence="2 3" key="1">
    <citation type="journal article" date="2009" name="Genome Biol.">
        <title>Genomic and genetic analyses of diversity and plant interactions of Pseudomonas fluorescens.</title>
        <authorList>
            <person name="Silby M.W."/>
            <person name="Cerdeno-Tarraga A.M."/>
            <person name="Vernikos G.S."/>
            <person name="Giddens S.R."/>
            <person name="Jackson R.W."/>
            <person name="Preston G.M."/>
            <person name="Zhang X.X."/>
            <person name="Moon C.D."/>
            <person name="Gehrig S.M."/>
            <person name="Godfrey S.A."/>
            <person name="Knight C.G."/>
            <person name="Malone J.G."/>
            <person name="Robinson Z."/>
            <person name="Spiers A.J."/>
            <person name="Harris S."/>
            <person name="Challis G.L."/>
            <person name="Yaxley A.M."/>
            <person name="Harris D."/>
            <person name="Seeger K."/>
            <person name="Murphy L."/>
            <person name="Rutter S."/>
            <person name="Squares R."/>
            <person name="Quail M.A."/>
            <person name="Saunders E."/>
            <person name="Mavromatis K."/>
            <person name="Brettin T.S."/>
            <person name="Bentley S.D."/>
            <person name="Hothersall J."/>
            <person name="Stephens E."/>
            <person name="Thomas C.M."/>
            <person name="Parkhill J."/>
            <person name="Levy S.B."/>
            <person name="Rainey P.B."/>
            <person name="Thomson N.R."/>
        </authorList>
    </citation>
    <scope>NUCLEOTIDE SEQUENCE [LARGE SCALE GENOMIC DNA]</scope>
    <source>
        <strain evidence="2 3">Pf0-1</strain>
    </source>
</reference>
<name>Q3K4E8_PSEPF</name>
<protein>
    <recommendedName>
        <fullName evidence="4">Lipoprotein</fullName>
    </recommendedName>
</protein>
<dbReference type="eggNOG" id="COG3495">
    <property type="taxonomic scope" value="Bacteria"/>
</dbReference>
<dbReference type="Gene3D" id="2.40.50.870">
    <property type="entry name" value="Protein of unknown function (DUF3299)"/>
    <property type="match status" value="1"/>
</dbReference>
<feature type="chain" id="PRO_5004226952" description="Lipoprotein" evidence="1">
    <location>
        <begin position="38"/>
        <end position="197"/>
    </location>
</feature>
<dbReference type="KEGG" id="pfo:Pfl01_5619"/>
<keyword evidence="1" id="KW-0732">Signal</keyword>